<proteinExistence type="predicted"/>
<reference evidence="2 3" key="1">
    <citation type="submission" date="2019-03" db="EMBL/GenBank/DDBJ databases">
        <title>Diversity of the mouse oral microbiome.</title>
        <authorList>
            <person name="Joseph S."/>
            <person name="Aduse-Opoku J."/>
            <person name="Curtis M."/>
            <person name="Wade W."/>
            <person name="Hashim A."/>
        </authorList>
    </citation>
    <scope>NUCLEOTIDE SEQUENCE [LARGE SCALE GENOMIC DNA]</scope>
    <source>
        <strain evidence="2 3">P1012</strain>
    </source>
</reference>
<dbReference type="OrthoDB" id="4735656at2"/>
<evidence type="ECO:0000313" key="2">
    <source>
        <dbReference type="EMBL" id="TFU34601.1"/>
    </source>
</evidence>
<name>A0A4Y9G1C0_9MICO</name>
<dbReference type="RefSeq" id="WP_135112032.1">
    <property type="nucleotide sequence ID" value="NZ_JADGLL010000001.1"/>
</dbReference>
<dbReference type="InterPro" id="IPR045598">
    <property type="entry name" value="DUF6457"/>
</dbReference>
<feature type="domain" description="DUF6457" evidence="1">
    <location>
        <begin position="7"/>
        <end position="87"/>
    </location>
</feature>
<sequence length="96" mass="9770">MSDRTLPPEALDDWARAAAERLGLDPGEVPVTLILDLARDVAHGVARPAAPLTAFLAGLAAGRAGGSPADVESAVAEVVALAKAWGDVSSERGESR</sequence>
<keyword evidence="3" id="KW-1185">Reference proteome</keyword>
<accession>A0A4Y9G1C0</accession>
<gene>
    <name evidence="2" type="ORF">E4U02_00355</name>
</gene>
<evidence type="ECO:0000313" key="3">
    <source>
        <dbReference type="Proteomes" id="UP000298358"/>
    </source>
</evidence>
<dbReference type="Pfam" id="PF20058">
    <property type="entry name" value="DUF6457"/>
    <property type="match status" value="1"/>
</dbReference>
<comment type="caution">
    <text evidence="2">The sequence shown here is derived from an EMBL/GenBank/DDBJ whole genome shotgun (WGS) entry which is preliminary data.</text>
</comment>
<dbReference type="EMBL" id="SPQB01000001">
    <property type="protein sequence ID" value="TFU34601.1"/>
    <property type="molecule type" value="Genomic_DNA"/>
</dbReference>
<evidence type="ECO:0000259" key="1">
    <source>
        <dbReference type="Pfam" id="PF20058"/>
    </source>
</evidence>
<protein>
    <submittedName>
        <fullName evidence="2">Molybdopterin-guanine dinucleotide biosynthesis protein MobA</fullName>
    </submittedName>
</protein>
<organism evidence="2 3">
    <name type="scientific">Microbacterium paludicola</name>
    <dbReference type="NCBI Taxonomy" id="300019"/>
    <lineage>
        <taxon>Bacteria</taxon>
        <taxon>Bacillati</taxon>
        <taxon>Actinomycetota</taxon>
        <taxon>Actinomycetes</taxon>
        <taxon>Micrococcales</taxon>
        <taxon>Microbacteriaceae</taxon>
        <taxon>Microbacterium</taxon>
    </lineage>
</organism>
<dbReference type="Proteomes" id="UP000298358">
    <property type="component" value="Unassembled WGS sequence"/>
</dbReference>
<dbReference type="AlphaFoldDB" id="A0A4Y9G1C0"/>